<dbReference type="GO" id="GO:0006508">
    <property type="term" value="P:proteolysis"/>
    <property type="evidence" value="ECO:0007669"/>
    <property type="project" value="InterPro"/>
</dbReference>
<comment type="caution">
    <text evidence="2">The sequence shown here is derived from an EMBL/GenBank/DDBJ whole genome shotgun (WGS) entry which is preliminary data.</text>
</comment>
<gene>
    <name evidence="2" type="ORF">D3874_03505</name>
</gene>
<organism evidence="2 3">
    <name type="scientific">Oleomonas cavernae</name>
    <dbReference type="NCBI Taxonomy" id="2320859"/>
    <lineage>
        <taxon>Bacteria</taxon>
        <taxon>Pseudomonadati</taxon>
        <taxon>Pseudomonadota</taxon>
        <taxon>Alphaproteobacteria</taxon>
        <taxon>Acetobacterales</taxon>
        <taxon>Acetobacteraceae</taxon>
        <taxon>Oleomonas</taxon>
    </lineage>
</organism>
<dbReference type="PANTHER" id="PTHR11102:SF160">
    <property type="entry name" value="ERAD-ASSOCIATED E3 UBIQUITIN-PROTEIN LIGASE COMPONENT HRD3"/>
    <property type="match status" value="1"/>
</dbReference>
<dbReference type="PRINTS" id="PR00834">
    <property type="entry name" value="PROTEASES2C"/>
</dbReference>
<dbReference type="PANTHER" id="PTHR11102">
    <property type="entry name" value="SEL-1-LIKE PROTEIN"/>
    <property type="match status" value="1"/>
</dbReference>
<dbReference type="Gene3D" id="2.40.10.10">
    <property type="entry name" value="Trypsin-like serine proteases"/>
    <property type="match status" value="2"/>
</dbReference>
<feature type="signal peptide" evidence="1">
    <location>
        <begin position="1"/>
        <end position="26"/>
    </location>
</feature>
<proteinExistence type="predicted"/>
<evidence type="ECO:0000256" key="1">
    <source>
        <dbReference type="SAM" id="SignalP"/>
    </source>
</evidence>
<dbReference type="EMBL" id="QYUK01000008">
    <property type="protein sequence ID" value="RJF94890.1"/>
    <property type="molecule type" value="Genomic_DNA"/>
</dbReference>
<accession>A0A418WUE6</accession>
<dbReference type="SUPFAM" id="SSF50494">
    <property type="entry name" value="Trypsin-like serine proteases"/>
    <property type="match status" value="1"/>
</dbReference>
<dbReference type="Pfam" id="PF13365">
    <property type="entry name" value="Trypsin_2"/>
    <property type="match status" value="1"/>
</dbReference>
<evidence type="ECO:0008006" key="4">
    <source>
        <dbReference type="Google" id="ProtNLM"/>
    </source>
</evidence>
<evidence type="ECO:0000313" key="3">
    <source>
        <dbReference type="Proteomes" id="UP000284605"/>
    </source>
</evidence>
<dbReference type="GO" id="GO:0004252">
    <property type="term" value="F:serine-type endopeptidase activity"/>
    <property type="evidence" value="ECO:0007669"/>
    <property type="project" value="InterPro"/>
</dbReference>
<dbReference type="SUPFAM" id="SSF81901">
    <property type="entry name" value="HCP-like"/>
    <property type="match status" value="1"/>
</dbReference>
<dbReference type="Gene3D" id="1.25.40.10">
    <property type="entry name" value="Tetratricopeptide repeat domain"/>
    <property type="match status" value="1"/>
</dbReference>
<dbReference type="InterPro" id="IPR043504">
    <property type="entry name" value="Peptidase_S1_PA_chymotrypsin"/>
</dbReference>
<name>A0A418WUE6_9PROT</name>
<dbReference type="InterPro" id="IPR011990">
    <property type="entry name" value="TPR-like_helical_dom_sf"/>
</dbReference>
<dbReference type="InterPro" id="IPR009003">
    <property type="entry name" value="Peptidase_S1_PA"/>
</dbReference>
<dbReference type="InterPro" id="IPR006597">
    <property type="entry name" value="Sel1-like"/>
</dbReference>
<reference evidence="2 3" key="1">
    <citation type="submission" date="2018-09" db="EMBL/GenBank/DDBJ databases">
        <authorList>
            <person name="Zhu H."/>
        </authorList>
    </citation>
    <scope>NUCLEOTIDE SEQUENCE [LARGE SCALE GENOMIC DNA]</scope>
    <source>
        <strain evidence="2 3">K1W22B-8</strain>
    </source>
</reference>
<dbReference type="SMART" id="SM00671">
    <property type="entry name" value="SEL1"/>
    <property type="match status" value="3"/>
</dbReference>
<keyword evidence="1" id="KW-0732">Signal</keyword>
<keyword evidence="3" id="KW-1185">Reference proteome</keyword>
<dbReference type="InterPro" id="IPR001940">
    <property type="entry name" value="Peptidase_S1C"/>
</dbReference>
<feature type="chain" id="PRO_5019577013" description="Serine protease" evidence="1">
    <location>
        <begin position="27"/>
        <end position="699"/>
    </location>
</feature>
<dbReference type="InterPro" id="IPR050767">
    <property type="entry name" value="Sel1_AlgK"/>
</dbReference>
<sequence>MCIRRLTTILWLTVATALLPTSGAKADLVKTLGPVSIQGKFGNFQILVNGQVVATDREVSTLFIDDAFPSHDHPEWVLLSYGRGGNFCDAAYKILNLRTSPPALSSAADNCRALTYMVTPTQLIITDGAGDIWFYTDSGGMEKAPKLTIEDDVRRGTDAYKSGDFDLALRYLWPSAASKDPQAPYLLGLMWHLGKGVDRDYKRAKEFYEAAAALGYAPAMFRVGTLYANGRGVAVDFVTANSWYRRAADLGDGSAQYNLGLNILAGRGAAKSAKEACFWFLLATERLVDPHDLEAVKKNLERTLPQLSDTELAEVRRQALEWQPGTFSLFTKAADLKAWIGKHPFSKVNGFQMSEVPELAVRLKLVFGDKAAQSFPMMDGPGSVAEQDGWLVVNTCQAHFCDKVHFDFAVELQSYEIVGCIRYGDFDRQTEVWSGTNFTPVSRELVTLNEDQCDIHRLGPEGILATLERLALRDNAPSVTKPPKPVPPPQGERTVGTGYVIDHMTSIVTNAHVVKECRAISVRRSQTAAKGTIIASDTRNDLALIRADLPDLTPIYFREGRGIRPAESVVALGYPYAGLLSTMPQSSTGTVTALAGIGDDTRLMQISAPIQPGNSGGPIFDLSGNVVGTVVSTLDAIAIAELTGSVPQNVNFGIKASVVRDFLDSNGVIYATRASTEKLDPADVSEQGMRSVVMIECTK</sequence>
<dbReference type="AlphaFoldDB" id="A0A418WUE6"/>
<protein>
    <recommendedName>
        <fullName evidence="4">Serine protease</fullName>
    </recommendedName>
</protein>
<evidence type="ECO:0000313" key="2">
    <source>
        <dbReference type="EMBL" id="RJF94890.1"/>
    </source>
</evidence>
<dbReference type="Proteomes" id="UP000284605">
    <property type="component" value="Unassembled WGS sequence"/>
</dbReference>
<dbReference type="Pfam" id="PF08238">
    <property type="entry name" value="Sel1"/>
    <property type="match status" value="3"/>
</dbReference>